<evidence type="ECO:0000259" key="3">
    <source>
        <dbReference type="Pfam" id="PF00725"/>
    </source>
</evidence>
<dbReference type="InterPro" id="IPR013328">
    <property type="entry name" value="6PGD_dom2"/>
</dbReference>
<dbReference type="KEGG" id="vbr:A6E01_18145"/>
<keyword evidence="1" id="KW-0560">Oxidoreductase</keyword>
<evidence type="ECO:0000256" key="2">
    <source>
        <dbReference type="SAM" id="Phobius"/>
    </source>
</evidence>
<proteinExistence type="predicted"/>
<organism evidence="4 5">
    <name type="scientific">Vibrio breoganii</name>
    <dbReference type="NCBI Taxonomy" id="553239"/>
    <lineage>
        <taxon>Bacteria</taxon>
        <taxon>Pseudomonadati</taxon>
        <taxon>Pseudomonadota</taxon>
        <taxon>Gammaproteobacteria</taxon>
        <taxon>Vibrionales</taxon>
        <taxon>Vibrionaceae</taxon>
        <taxon>Vibrio</taxon>
    </lineage>
</organism>
<gene>
    <name evidence="4" type="ORF">A6E01_18145</name>
</gene>
<evidence type="ECO:0000313" key="5">
    <source>
        <dbReference type="Proteomes" id="UP000092018"/>
    </source>
</evidence>
<dbReference type="InterPro" id="IPR008927">
    <property type="entry name" value="6-PGluconate_DH-like_C_sf"/>
</dbReference>
<reference evidence="4 5" key="1">
    <citation type="submission" date="2016-06" db="EMBL/GenBank/DDBJ databases">
        <title>Adaptive Radiation by Waves of Gene Transfer Leads to Fine-Scale Resource Partitioning in Marine Microbes.</title>
        <authorList>
            <person name="Hehemann J.-H."/>
            <person name="Arevalo P."/>
            <person name="Datta M.S."/>
            <person name="Yu X."/>
            <person name="Corzett C."/>
            <person name="Henschel A."/>
            <person name="Preheim S.P."/>
            <person name="Timberlake S."/>
            <person name="Alm E.J."/>
            <person name="Polz M.F."/>
        </authorList>
    </citation>
    <scope>NUCLEOTIDE SEQUENCE [LARGE SCALE GENOMIC DNA]</scope>
    <source>
        <strain evidence="4 5">FF50</strain>
    </source>
</reference>
<dbReference type="GO" id="GO:0016616">
    <property type="term" value="F:oxidoreductase activity, acting on the CH-OH group of donors, NAD or NADP as acceptor"/>
    <property type="evidence" value="ECO:0007669"/>
    <property type="project" value="InterPro"/>
</dbReference>
<feature type="domain" description="3-hydroxyacyl-CoA dehydrogenase C-terminal" evidence="3">
    <location>
        <begin position="6"/>
        <end position="67"/>
    </location>
</feature>
<dbReference type="Pfam" id="PF00725">
    <property type="entry name" value="3HCDH"/>
    <property type="match status" value="1"/>
</dbReference>
<name>A0AAN0XZ36_9VIBR</name>
<feature type="transmembrane region" description="Helical" evidence="2">
    <location>
        <begin position="6"/>
        <end position="30"/>
    </location>
</feature>
<evidence type="ECO:0000256" key="1">
    <source>
        <dbReference type="ARBA" id="ARBA00023002"/>
    </source>
</evidence>
<sequence length="97" mass="10798">MILNRGVGYGLCGLMDIVGMVTLHNVFSYWGKKNNDLQMSLNAEYLKTHFVDTNLLGQKSGEGYYTYPAPAYSASNFLAIPDISQVKEIAKLAIFQE</sequence>
<dbReference type="EMBL" id="CP016178">
    <property type="protein sequence ID" value="ANO35094.1"/>
    <property type="molecule type" value="Genomic_DNA"/>
</dbReference>
<dbReference type="SUPFAM" id="SSF48179">
    <property type="entry name" value="6-phosphogluconate dehydrogenase C-terminal domain-like"/>
    <property type="match status" value="1"/>
</dbReference>
<dbReference type="InterPro" id="IPR006108">
    <property type="entry name" value="3HC_DH_C"/>
</dbReference>
<dbReference type="AlphaFoldDB" id="A0AAN0XZ36"/>
<keyword evidence="2" id="KW-0472">Membrane</keyword>
<keyword evidence="2" id="KW-0812">Transmembrane</keyword>
<protein>
    <recommendedName>
        <fullName evidence="3">3-hydroxyacyl-CoA dehydrogenase C-terminal domain-containing protein</fullName>
    </recommendedName>
</protein>
<dbReference type="Gene3D" id="1.10.1040.10">
    <property type="entry name" value="N-(1-d-carboxylethyl)-l-norvaline Dehydrogenase, domain 2"/>
    <property type="match status" value="1"/>
</dbReference>
<keyword evidence="2" id="KW-1133">Transmembrane helix</keyword>
<dbReference type="GO" id="GO:0006631">
    <property type="term" value="P:fatty acid metabolic process"/>
    <property type="evidence" value="ECO:0007669"/>
    <property type="project" value="InterPro"/>
</dbReference>
<dbReference type="Proteomes" id="UP000092018">
    <property type="component" value="Chromosome 2"/>
</dbReference>
<evidence type="ECO:0000313" key="4">
    <source>
        <dbReference type="EMBL" id="ANO35094.1"/>
    </source>
</evidence>
<accession>A0AAN0XZ36</accession>